<evidence type="ECO:0000256" key="4">
    <source>
        <dbReference type="SAM" id="MobiDB-lite"/>
    </source>
</evidence>
<dbReference type="EMBL" id="JAAAID010000122">
    <property type="protein sequence ID" value="KAG0022125.1"/>
    <property type="molecule type" value="Genomic_DNA"/>
</dbReference>
<gene>
    <name evidence="6" type="ORF">BGZ80_000994</name>
</gene>
<dbReference type="AlphaFoldDB" id="A0A9P6N2G2"/>
<dbReference type="GO" id="GO:0005576">
    <property type="term" value="C:extracellular region"/>
    <property type="evidence" value="ECO:0007669"/>
    <property type="project" value="UniProtKB-SubCell"/>
</dbReference>
<keyword evidence="3" id="KW-0964">Secreted</keyword>
<dbReference type="InterPro" id="IPR045379">
    <property type="entry name" value="Crinkler_N"/>
</dbReference>
<accession>A0A9P6N2G2</accession>
<protein>
    <recommendedName>
        <fullName evidence="5">Crinkler effector protein N-terminal domain-containing protein</fullName>
    </recommendedName>
</protein>
<evidence type="ECO:0000256" key="2">
    <source>
        <dbReference type="ARBA" id="ARBA00004613"/>
    </source>
</evidence>
<feature type="region of interest" description="Disordered" evidence="4">
    <location>
        <begin position="1"/>
        <end position="21"/>
    </location>
</feature>
<dbReference type="Proteomes" id="UP000703661">
    <property type="component" value="Unassembled WGS sequence"/>
</dbReference>
<reference evidence="6" key="1">
    <citation type="journal article" date="2020" name="Fungal Divers.">
        <title>Resolving the Mortierellaceae phylogeny through synthesis of multi-gene phylogenetics and phylogenomics.</title>
        <authorList>
            <person name="Vandepol N."/>
            <person name="Liber J."/>
            <person name="Desiro A."/>
            <person name="Na H."/>
            <person name="Kennedy M."/>
            <person name="Barry K."/>
            <person name="Grigoriev I.V."/>
            <person name="Miller A.N."/>
            <person name="O'Donnell K."/>
            <person name="Stajich J.E."/>
            <person name="Bonito G."/>
        </authorList>
    </citation>
    <scope>NUCLEOTIDE SEQUENCE</scope>
    <source>
        <strain evidence="6">NRRL 2769</strain>
    </source>
</reference>
<evidence type="ECO:0000259" key="5">
    <source>
        <dbReference type="Pfam" id="PF20147"/>
    </source>
</evidence>
<dbReference type="OrthoDB" id="2409492at2759"/>
<comment type="caution">
    <text evidence="6">The sequence shown here is derived from an EMBL/GenBank/DDBJ whole genome shotgun (WGS) entry which is preliminary data.</text>
</comment>
<name>A0A9P6N2G2_9FUNG</name>
<proteinExistence type="predicted"/>
<evidence type="ECO:0000313" key="7">
    <source>
        <dbReference type="Proteomes" id="UP000703661"/>
    </source>
</evidence>
<organism evidence="6 7">
    <name type="scientific">Entomortierella chlamydospora</name>
    <dbReference type="NCBI Taxonomy" id="101097"/>
    <lineage>
        <taxon>Eukaryota</taxon>
        <taxon>Fungi</taxon>
        <taxon>Fungi incertae sedis</taxon>
        <taxon>Mucoromycota</taxon>
        <taxon>Mortierellomycotina</taxon>
        <taxon>Mortierellomycetes</taxon>
        <taxon>Mortierellales</taxon>
        <taxon>Mortierellaceae</taxon>
        <taxon>Entomortierella</taxon>
    </lineage>
</organism>
<feature type="domain" description="Crinkler effector protein N-terminal" evidence="5">
    <location>
        <begin position="30"/>
        <end position="125"/>
    </location>
</feature>
<evidence type="ECO:0000256" key="3">
    <source>
        <dbReference type="ARBA" id="ARBA00022525"/>
    </source>
</evidence>
<dbReference type="GO" id="GO:0043657">
    <property type="term" value="C:host cell"/>
    <property type="evidence" value="ECO:0007669"/>
    <property type="project" value="UniProtKB-SubCell"/>
</dbReference>
<sequence>MSSKRKASEQTVSNPETTSETGVRYSSALLKLNCIIVENKSSSFPVEIHSDENVSALKRGIKKEKPNYLSSIDANNLILKLVPEGGKTKAGLFSSSLEVLDDELVKLSTYFPENPADDLIHIVVE</sequence>
<keyword evidence="7" id="KW-1185">Reference proteome</keyword>
<comment type="subcellular location">
    <subcellularLocation>
        <location evidence="1">Host cell</location>
    </subcellularLocation>
    <subcellularLocation>
        <location evidence="2">Secreted</location>
    </subcellularLocation>
</comment>
<dbReference type="Pfam" id="PF20147">
    <property type="entry name" value="Crinkler"/>
    <property type="match status" value="1"/>
</dbReference>
<evidence type="ECO:0000256" key="1">
    <source>
        <dbReference type="ARBA" id="ARBA00004340"/>
    </source>
</evidence>
<evidence type="ECO:0000313" key="6">
    <source>
        <dbReference type="EMBL" id="KAG0022125.1"/>
    </source>
</evidence>